<dbReference type="InterPro" id="IPR031052">
    <property type="entry name" value="FHY3/FAR1"/>
</dbReference>
<dbReference type="Pfam" id="PF10551">
    <property type="entry name" value="MULE"/>
    <property type="match status" value="1"/>
</dbReference>
<proteinExistence type="inferred from homology"/>
<keyword evidence="1" id="KW-0539">Nucleus</keyword>
<dbReference type="PANTHER" id="PTHR31669:SF251">
    <property type="entry name" value="PROTEIN FAR1-RELATED SEQUENCE"/>
    <property type="match status" value="1"/>
</dbReference>
<feature type="chain" id="PRO_5044025257" description="Protein FAR1-RELATED SEQUENCE" evidence="2">
    <location>
        <begin position="25"/>
        <end position="350"/>
    </location>
</feature>
<keyword evidence="1" id="KW-0862">Zinc</keyword>
<dbReference type="GO" id="GO:0005634">
    <property type="term" value="C:nucleus"/>
    <property type="evidence" value="ECO:0007669"/>
    <property type="project" value="UniProtKB-SubCell"/>
</dbReference>
<evidence type="ECO:0000313" key="4">
    <source>
        <dbReference type="EMBL" id="KAL0288528.1"/>
    </source>
</evidence>
<keyword evidence="2" id="KW-0732">Signal</keyword>
<keyword evidence="1" id="KW-0479">Metal-binding</keyword>
<protein>
    <recommendedName>
        <fullName evidence="1">Protein FAR1-RELATED SEQUENCE</fullName>
    </recommendedName>
</protein>
<sequence length="350" mass="40574">MYTFTCRNLILKDLFLSLASWCIGLFEKQGRFAFSSFLLLQGSRARQLVLSSTARARLELVTSSSSSSSSSLHMSRARARARSASARRARARARALKPAIELELELTKNGRARLELDSLTPLDETSSTFIWLFDTFARSMSGKQSKTILIDQDATMKKALTVTWPNICHRLCIWHVYQNEATHLSSVFARFPSFSKDFSSCIYDFEEEEEFLCAWEEMLDKYELKTNEWLERMFKLKEKWAYGRQSFCADTTTTQCSESMISVFKRYVSYKYNLLQVFHYFERLIDERRYQELKAGLRTCHSTPVASFSVEILKHAASVYTLEVFELFQDELWKAYDSQIELCGEIGGIF</sequence>
<feature type="signal peptide" evidence="2">
    <location>
        <begin position="1"/>
        <end position="24"/>
    </location>
</feature>
<dbReference type="AlphaFoldDB" id="A0AAW2J457"/>
<gene>
    <name evidence="4" type="ORF">Sangu_2655000</name>
</gene>
<comment type="caution">
    <text evidence="4">The sequence shown here is derived from an EMBL/GenBank/DDBJ whole genome shotgun (WGS) entry which is preliminary data.</text>
</comment>
<dbReference type="GO" id="GO:0008270">
    <property type="term" value="F:zinc ion binding"/>
    <property type="evidence" value="ECO:0007669"/>
    <property type="project" value="UniProtKB-UniRule"/>
</dbReference>
<comment type="function">
    <text evidence="1">Putative transcription activator involved in regulating light control of development.</text>
</comment>
<reference evidence="4" key="2">
    <citation type="journal article" date="2024" name="Plant">
        <title>Genomic evolution and insights into agronomic trait innovations of Sesamum species.</title>
        <authorList>
            <person name="Miao H."/>
            <person name="Wang L."/>
            <person name="Qu L."/>
            <person name="Liu H."/>
            <person name="Sun Y."/>
            <person name="Le M."/>
            <person name="Wang Q."/>
            <person name="Wei S."/>
            <person name="Zheng Y."/>
            <person name="Lin W."/>
            <person name="Duan Y."/>
            <person name="Cao H."/>
            <person name="Xiong S."/>
            <person name="Wang X."/>
            <person name="Wei L."/>
            <person name="Li C."/>
            <person name="Ma Q."/>
            <person name="Ju M."/>
            <person name="Zhao R."/>
            <person name="Li G."/>
            <person name="Mu C."/>
            <person name="Tian Q."/>
            <person name="Mei H."/>
            <person name="Zhang T."/>
            <person name="Gao T."/>
            <person name="Zhang H."/>
        </authorList>
    </citation>
    <scope>NUCLEOTIDE SEQUENCE</scope>
    <source>
        <strain evidence="4">G01</strain>
    </source>
</reference>
<evidence type="ECO:0000259" key="3">
    <source>
        <dbReference type="Pfam" id="PF10551"/>
    </source>
</evidence>
<dbReference type="GO" id="GO:0006355">
    <property type="term" value="P:regulation of DNA-templated transcription"/>
    <property type="evidence" value="ECO:0007669"/>
    <property type="project" value="UniProtKB-UniRule"/>
</dbReference>
<comment type="subcellular location">
    <subcellularLocation>
        <location evidence="1">Nucleus</location>
    </subcellularLocation>
</comment>
<evidence type="ECO:0000256" key="2">
    <source>
        <dbReference type="SAM" id="SignalP"/>
    </source>
</evidence>
<organism evidence="4">
    <name type="scientific">Sesamum angustifolium</name>
    <dbReference type="NCBI Taxonomy" id="2727405"/>
    <lineage>
        <taxon>Eukaryota</taxon>
        <taxon>Viridiplantae</taxon>
        <taxon>Streptophyta</taxon>
        <taxon>Embryophyta</taxon>
        <taxon>Tracheophyta</taxon>
        <taxon>Spermatophyta</taxon>
        <taxon>Magnoliopsida</taxon>
        <taxon>eudicotyledons</taxon>
        <taxon>Gunneridae</taxon>
        <taxon>Pentapetalae</taxon>
        <taxon>asterids</taxon>
        <taxon>lamiids</taxon>
        <taxon>Lamiales</taxon>
        <taxon>Pedaliaceae</taxon>
        <taxon>Sesamum</taxon>
    </lineage>
</organism>
<accession>A0AAW2J457</accession>
<reference evidence="4" key="1">
    <citation type="submission" date="2020-06" db="EMBL/GenBank/DDBJ databases">
        <authorList>
            <person name="Li T."/>
            <person name="Hu X."/>
            <person name="Zhang T."/>
            <person name="Song X."/>
            <person name="Zhang H."/>
            <person name="Dai N."/>
            <person name="Sheng W."/>
            <person name="Hou X."/>
            <person name="Wei L."/>
        </authorList>
    </citation>
    <scope>NUCLEOTIDE SEQUENCE</scope>
    <source>
        <strain evidence="4">G01</strain>
        <tissue evidence="4">Leaf</tissue>
    </source>
</reference>
<comment type="similarity">
    <text evidence="1">Belongs to the FHY3/FAR1 family.</text>
</comment>
<evidence type="ECO:0000256" key="1">
    <source>
        <dbReference type="RuleBase" id="RU367018"/>
    </source>
</evidence>
<name>A0AAW2J457_9LAMI</name>
<dbReference type="EMBL" id="JACGWK010001442">
    <property type="protein sequence ID" value="KAL0288528.1"/>
    <property type="molecule type" value="Genomic_DNA"/>
</dbReference>
<feature type="domain" description="MULE transposase" evidence="3">
    <location>
        <begin position="123"/>
        <end position="179"/>
    </location>
</feature>
<dbReference type="PANTHER" id="PTHR31669">
    <property type="entry name" value="PROTEIN FAR1-RELATED SEQUENCE 10-RELATED"/>
    <property type="match status" value="1"/>
</dbReference>
<dbReference type="InterPro" id="IPR018289">
    <property type="entry name" value="MULE_transposase_dom"/>
</dbReference>
<keyword evidence="1" id="KW-0863">Zinc-finger</keyword>